<feature type="compositionally biased region" description="Basic and acidic residues" evidence="1">
    <location>
        <begin position="134"/>
        <end position="149"/>
    </location>
</feature>
<organism evidence="2 3">
    <name type="scientific">Mycena belliarum</name>
    <dbReference type="NCBI Taxonomy" id="1033014"/>
    <lineage>
        <taxon>Eukaryota</taxon>
        <taxon>Fungi</taxon>
        <taxon>Dikarya</taxon>
        <taxon>Basidiomycota</taxon>
        <taxon>Agaricomycotina</taxon>
        <taxon>Agaricomycetes</taxon>
        <taxon>Agaricomycetidae</taxon>
        <taxon>Agaricales</taxon>
        <taxon>Marasmiineae</taxon>
        <taxon>Mycenaceae</taxon>
        <taxon>Mycena</taxon>
    </lineage>
</organism>
<proteinExistence type="predicted"/>
<feature type="compositionally biased region" description="Acidic residues" evidence="1">
    <location>
        <begin position="150"/>
        <end position="166"/>
    </location>
</feature>
<feature type="compositionally biased region" description="Basic residues" evidence="1">
    <location>
        <begin position="30"/>
        <end position="39"/>
    </location>
</feature>
<accession>A0AAD6XNH9</accession>
<dbReference type="AlphaFoldDB" id="A0AAD6XNH9"/>
<feature type="region of interest" description="Disordered" evidence="1">
    <location>
        <begin position="129"/>
        <end position="166"/>
    </location>
</feature>
<evidence type="ECO:0000313" key="3">
    <source>
        <dbReference type="Proteomes" id="UP001222325"/>
    </source>
</evidence>
<evidence type="ECO:0000256" key="1">
    <source>
        <dbReference type="SAM" id="MobiDB-lite"/>
    </source>
</evidence>
<sequence length="166" mass="16960">MAGTKRGAEDAPATRASKVAKKDGGATPSKGKKGGKKAAKAIPTSAFLGKALPLHMNLTHTPPSIADAESVPAAGEDPGHLGSVTLVAAAFSTGSYGWKGNKRLTIELMNAEGGTKEKVTVMLTINATVVGSKGAKEGEGEEKEKKEKEGDEEEAAEEEGEGADDE</sequence>
<reference evidence="2" key="1">
    <citation type="submission" date="2023-03" db="EMBL/GenBank/DDBJ databases">
        <title>Massive genome expansion in bonnet fungi (Mycena s.s.) driven by repeated elements and novel gene families across ecological guilds.</title>
        <authorList>
            <consortium name="Lawrence Berkeley National Laboratory"/>
            <person name="Harder C.B."/>
            <person name="Miyauchi S."/>
            <person name="Viragh M."/>
            <person name="Kuo A."/>
            <person name="Thoen E."/>
            <person name="Andreopoulos B."/>
            <person name="Lu D."/>
            <person name="Skrede I."/>
            <person name="Drula E."/>
            <person name="Henrissat B."/>
            <person name="Morin E."/>
            <person name="Kohler A."/>
            <person name="Barry K."/>
            <person name="LaButti K."/>
            <person name="Morin E."/>
            <person name="Salamov A."/>
            <person name="Lipzen A."/>
            <person name="Mereny Z."/>
            <person name="Hegedus B."/>
            <person name="Baldrian P."/>
            <person name="Stursova M."/>
            <person name="Weitz H."/>
            <person name="Taylor A."/>
            <person name="Grigoriev I.V."/>
            <person name="Nagy L.G."/>
            <person name="Martin F."/>
            <person name="Kauserud H."/>
        </authorList>
    </citation>
    <scope>NUCLEOTIDE SEQUENCE</scope>
    <source>
        <strain evidence="2">CBHHK173m</strain>
    </source>
</reference>
<evidence type="ECO:0000313" key="2">
    <source>
        <dbReference type="EMBL" id="KAJ7091403.1"/>
    </source>
</evidence>
<dbReference type="Proteomes" id="UP001222325">
    <property type="component" value="Unassembled WGS sequence"/>
</dbReference>
<protein>
    <submittedName>
        <fullName evidence="2">Uncharacterized protein</fullName>
    </submittedName>
</protein>
<gene>
    <name evidence="2" type="ORF">B0H15DRAFT_835964</name>
</gene>
<keyword evidence="3" id="KW-1185">Reference proteome</keyword>
<name>A0AAD6XNH9_9AGAR</name>
<feature type="region of interest" description="Disordered" evidence="1">
    <location>
        <begin position="1"/>
        <end position="40"/>
    </location>
</feature>
<dbReference type="EMBL" id="JARJCN010000020">
    <property type="protein sequence ID" value="KAJ7091403.1"/>
    <property type="molecule type" value="Genomic_DNA"/>
</dbReference>
<comment type="caution">
    <text evidence="2">The sequence shown here is derived from an EMBL/GenBank/DDBJ whole genome shotgun (WGS) entry which is preliminary data.</text>
</comment>